<sequence>MHIPSRMPKLRHFRCSNHASPLSQESSSNFPPKQKQYSTHINTLDNFPNPKPLITSVKRTFSHIYQQCSHQKTLDHGKQAHAHMIVSGFVPTIFVTNCLIQMYIKCSNLQYAHKVFDKMPHTDTVSWNAMVFGYSGIGNMSMAQMMFDTMPERDVVSWNSLISGYLQNGNCWRSVEVFMSIRREGVGLDATTFAVVLKACLGLEDYGLGVQIHGLVVRTGFVHDVVAGSATVDMYAKCKKLKESVSFFNEMPVKNWVSWSALIAGCVQNDELLAGLELFKSMQREGLGVSQSTYASLFRSCAGLAALSFGSQLHGHSLKMNFGSDLIVGTATLDMYAKCDRLSDAKELFRKLSVRNLQSYNAIIIGCARVDQGYEALQLFHNLLNTNLGFDEITLSGAFSACAVIKSYTTGVGLHGLTIKSMLQSNVCVENAILDMYGKCGALAEARCVFDEMQVRDAVSWNAIIAAYEQNGNVDETLQLLVWMLSSGLEPDEFTFGSVLKACAGLKCLNYGMEIHGRIIKLGMGSESFVGSALVDMYCKCVKIEDAKILHERMEEQTMVSWNAIISGFSLQEQSEEAQKFFHQMLQSGIKPDNFTFATVLDTCANLATISLGRQIHGQIIKQEMQSDVFICSTLVDMYSKCGNMQDSRLMFEKSKNKDFVTWNAMICGYANHGLGDEAVNVFESMKLNHVKPNHATFVSVLRACAHMGQVEKGLQYFNSMFSNYKLNPQLEHYSCMVDILGRSGQVNKALNLINDMPIEPDDVIWRTLLGICKLQKNVEVAEKAASRLIQWDPQDSSTYVLLANIYADAGMWENMSQIRKNMRHIGLKKEPGCSWIEVKSELHMFVIGDKAHPRCEDIYEKLDELICEMTWSGYVEDDIDSIFDFEEPEDLQDAQPVYAV</sequence>
<proteinExistence type="predicted"/>
<evidence type="ECO:0000313" key="1">
    <source>
        <dbReference type="EMBL" id="KAI3713110.1"/>
    </source>
</evidence>
<organism evidence="1 2">
    <name type="scientific">Smallanthus sonchifolius</name>
    <dbReference type="NCBI Taxonomy" id="185202"/>
    <lineage>
        <taxon>Eukaryota</taxon>
        <taxon>Viridiplantae</taxon>
        <taxon>Streptophyta</taxon>
        <taxon>Embryophyta</taxon>
        <taxon>Tracheophyta</taxon>
        <taxon>Spermatophyta</taxon>
        <taxon>Magnoliopsida</taxon>
        <taxon>eudicotyledons</taxon>
        <taxon>Gunneridae</taxon>
        <taxon>Pentapetalae</taxon>
        <taxon>asterids</taxon>
        <taxon>campanulids</taxon>
        <taxon>Asterales</taxon>
        <taxon>Asteraceae</taxon>
        <taxon>Asteroideae</taxon>
        <taxon>Heliantheae alliance</taxon>
        <taxon>Millerieae</taxon>
        <taxon>Smallanthus</taxon>
    </lineage>
</organism>
<name>A0ACB9AXF7_9ASTR</name>
<dbReference type="Proteomes" id="UP001056120">
    <property type="component" value="Linkage Group LG24"/>
</dbReference>
<gene>
    <name evidence="1" type="ORF">L1987_71681</name>
</gene>
<accession>A0ACB9AXF7</accession>
<comment type="caution">
    <text evidence="1">The sequence shown here is derived from an EMBL/GenBank/DDBJ whole genome shotgun (WGS) entry which is preliminary data.</text>
</comment>
<reference evidence="2" key="1">
    <citation type="journal article" date="2022" name="Mol. Ecol. Resour.">
        <title>The genomes of chicory, endive, great burdock and yacon provide insights into Asteraceae palaeo-polyploidization history and plant inulin production.</title>
        <authorList>
            <person name="Fan W."/>
            <person name="Wang S."/>
            <person name="Wang H."/>
            <person name="Wang A."/>
            <person name="Jiang F."/>
            <person name="Liu H."/>
            <person name="Zhao H."/>
            <person name="Xu D."/>
            <person name="Zhang Y."/>
        </authorList>
    </citation>
    <scope>NUCLEOTIDE SEQUENCE [LARGE SCALE GENOMIC DNA]</scope>
    <source>
        <strain evidence="2">cv. Yunnan</strain>
    </source>
</reference>
<dbReference type="EMBL" id="CM042041">
    <property type="protein sequence ID" value="KAI3713110.1"/>
    <property type="molecule type" value="Genomic_DNA"/>
</dbReference>
<keyword evidence="2" id="KW-1185">Reference proteome</keyword>
<protein>
    <submittedName>
        <fullName evidence="1">Uncharacterized protein</fullName>
    </submittedName>
</protein>
<reference evidence="1 2" key="2">
    <citation type="journal article" date="2022" name="Mol. Ecol. Resour.">
        <title>The genomes of chicory, endive, great burdock and yacon provide insights into Asteraceae paleo-polyploidization history and plant inulin production.</title>
        <authorList>
            <person name="Fan W."/>
            <person name="Wang S."/>
            <person name="Wang H."/>
            <person name="Wang A."/>
            <person name="Jiang F."/>
            <person name="Liu H."/>
            <person name="Zhao H."/>
            <person name="Xu D."/>
            <person name="Zhang Y."/>
        </authorList>
    </citation>
    <scope>NUCLEOTIDE SEQUENCE [LARGE SCALE GENOMIC DNA]</scope>
    <source>
        <strain evidence="2">cv. Yunnan</strain>
        <tissue evidence="1">Leaves</tissue>
    </source>
</reference>
<evidence type="ECO:0000313" key="2">
    <source>
        <dbReference type="Proteomes" id="UP001056120"/>
    </source>
</evidence>